<reference evidence="16" key="1">
    <citation type="submission" date="2025-08" db="UniProtKB">
        <authorList>
            <consortium name="Ensembl"/>
        </authorList>
    </citation>
    <scope>IDENTIFICATION</scope>
</reference>
<keyword evidence="6 14" id="KW-1133">Transmembrane helix</keyword>
<dbReference type="GO" id="GO:0097524">
    <property type="term" value="C:sperm plasma membrane"/>
    <property type="evidence" value="ECO:0007669"/>
    <property type="project" value="Ensembl"/>
</dbReference>
<dbReference type="Proteomes" id="UP000594220">
    <property type="component" value="Unplaced"/>
</dbReference>
<name>A0A7M4FJT9_CROPO</name>
<evidence type="ECO:0000256" key="12">
    <source>
        <dbReference type="ARBA" id="ARBA00023224"/>
    </source>
</evidence>
<dbReference type="GO" id="GO:1904155">
    <property type="term" value="P:DN2 thymocyte differentiation"/>
    <property type="evidence" value="ECO:0007669"/>
    <property type="project" value="Ensembl"/>
</dbReference>
<dbReference type="Pfam" id="PF00001">
    <property type="entry name" value="7tm_1"/>
    <property type="match status" value="1"/>
</dbReference>
<dbReference type="GO" id="GO:1904156">
    <property type="term" value="P:DN3 thymocyte differentiation"/>
    <property type="evidence" value="ECO:0007669"/>
    <property type="project" value="Ensembl"/>
</dbReference>
<feature type="transmembrane region" description="Helical" evidence="14">
    <location>
        <begin position="227"/>
        <end position="249"/>
    </location>
</feature>
<dbReference type="GO" id="GO:0019722">
    <property type="term" value="P:calcium-mediated signaling"/>
    <property type="evidence" value="ECO:0007669"/>
    <property type="project" value="Ensembl"/>
</dbReference>
<evidence type="ECO:0000256" key="1">
    <source>
        <dbReference type="ARBA" id="ARBA00004412"/>
    </source>
</evidence>
<dbReference type="PROSITE" id="PS50262">
    <property type="entry name" value="G_PROTEIN_RECEP_F1_2"/>
    <property type="match status" value="1"/>
</dbReference>
<feature type="transmembrane region" description="Helical" evidence="14">
    <location>
        <begin position="63"/>
        <end position="86"/>
    </location>
</feature>
<keyword evidence="11" id="KW-0325">Glycoprotein</keyword>
<protein>
    <submittedName>
        <fullName evidence="16">C-C motif chemokine receptor 6</fullName>
    </submittedName>
</protein>
<dbReference type="GO" id="GO:0060326">
    <property type="term" value="P:cell chemotaxis"/>
    <property type="evidence" value="ECO:0007669"/>
    <property type="project" value="Ensembl"/>
</dbReference>
<dbReference type="InterPro" id="IPR050119">
    <property type="entry name" value="CCR1-9-like"/>
</dbReference>
<dbReference type="GO" id="GO:0097225">
    <property type="term" value="C:sperm midpiece"/>
    <property type="evidence" value="ECO:0007669"/>
    <property type="project" value="Ensembl"/>
</dbReference>
<evidence type="ECO:0000256" key="7">
    <source>
        <dbReference type="ARBA" id="ARBA00023040"/>
    </source>
</evidence>
<dbReference type="PRINTS" id="PR00237">
    <property type="entry name" value="GPCRRHODOPSN"/>
</dbReference>
<dbReference type="InterPro" id="IPR000355">
    <property type="entry name" value="Chemokine_rcpt"/>
</dbReference>
<keyword evidence="7 13" id="KW-0297">G-protein coupled receptor</keyword>
<feature type="transmembrane region" description="Helical" evidence="14">
    <location>
        <begin position="178"/>
        <end position="197"/>
    </location>
</feature>
<dbReference type="GO" id="GO:0009897">
    <property type="term" value="C:external side of plasma membrane"/>
    <property type="evidence" value="ECO:0007669"/>
    <property type="project" value="Ensembl"/>
</dbReference>
<evidence type="ECO:0000313" key="17">
    <source>
        <dbReference type="Proteomes" id="UP000594220"/>
    </source>
</evidence>
<dbReference type="PRINTS" id="PR00645">
    <property type="entry name" value="CXCCHMKINER4"/>
</dbReference>
<dbReference type="GO" id="GO:0072679">
    <property type="term" value="P:thymocyte migration"/>
    <property type="evidence" value="ECO:0007669"/>
    <property type="project" value="Ensembl"/>
</dbReference>
<dbReference type="GO" id="GO:0016493">
    <property type="term" value="F:C-C chemokine receptor activity"/>
    <property type="evidence" value="ECO:0007669"/>
    <property type="project" value="Ensembl"/>
</dbReference>
<dbReference type="GO" id="GO:0007204">
    <property type="term" value="P:positive regulation of cytosolic calcium ion concentration"/>
    <property type="evidence" value="ECO:0007669"/>
    <property type="project" value="TreeGrafter"/>
</dbReference>
<evidence type="ECO:0000256" key="6">
    <source>
        <dbReference type="ARBA" id="ARBA00022989"/>
    </source>
</evidence>
<feature type="domain" description="G-protein coupled receptors family 1 profile" evidence="15">
    <location>
        <begin position="75"/>
        <end position="331"/>
    </location>
</feature>
<feature type="transmembrane region" description="Helical" evidence="14">
    <location>
        <begin position="135"/>
        <end position="157"/>
    </location>
</feature>
<reference evidence="16" key="2">
    <citation type="submission" date="2025-09" db="UniProtKB">
        <authorList>
            <consortium name="Ensembl"/>
        </authorList>
    </citation>
    <scope>IDENTIFICATION</scope>
</reference>
<dbReference type="FunFam" id="1.20.1070.10:FF:000035">
    <property type="entry name" value="C-C chemokine receptor type 6"/>
    <property type="match status" value="1"/>
</dbReference>
<evidence type="ECO:0000256" key="5">
    <source>
        <dbReference type="ARBA" id="ARBA00022753"/>
    </source>
</evidence>
<comment type="subcellular location">
    <subcellularLocation>
        <location evidence="2">Cell membrane</location>
        <topology evidence="2">Multi-pass membrane protein</topology>
    </subcellularLocation>
    <subcellularLocation>
        <location evidence="1">Early endosome</location>
    </subcellularLocation>
</comment>
<dbReference type="InterPro" id="IPR017452">
    <property type="entry name" value="GPCR_Rhodpsn_7TM"/>
</dbReference>
<feature type="transmembrane region" description="Helical" evidence="14">
    <location>
        <begin position="95"/>
        <end position="115"/>
    </location>
</feature>
<dbReference type="InterPro" id="IPR001277">
    <property type="entry name" value="CXCR4/ACKR2"/>
</dbReference>
<gene>
    <name evidence="16" type="primary">CCR6</name>
</gene>
<evidence type="ECO:0000256" key="4">
    <source>
        <dbReference type="ARBA" id="ARBA00022692"/>
    </source>
</evidence>
<evidence type="ECO:0000256" key="3">
    <source>
        <dbReference type="ARBA" id="ARBA00022475"/>
    </source>
</evidence>
<dbReference type="GO" id="GO:0019957">
    <property type="term" value="F:C-C chemokine binding"/>
    <property type="evidence" value="ECO:0007669"/>
    <property type="project" value="Ensembl"/>
</dbReference>
<dbReference type="Gene3D" id="1.20.1070.10">
    <property type="entry name" value="Rhodopsin 7-helix transmembrane proteins"/>
    <property type="match status" value="1"/>
</dbReference>
<dbReference type="GO" id="GO:2000404">
    <property type="term" value="P:regulation of T cell migration"/>
    <property type="evidence" value="ECO:0007669"/>
    <property type="project" value="Ensembl"/>
</dbReference>
<keyword evidence="5" id="KW-0967">Endosome</keyword>
<comment type="similarity">
    <text evidence="13">Belongs to the G-protein coupled receptor 1 family.</text>
</comment>
<dbReference type="Ensembl" id="ENSCPRT00005029431.1">
    <property type="protein sequence ID" value="ENSCPRP00005025218.1"/>
    <property type="gene ID" value="ENSCPRG00005017488.1"/>
</dbReference>
<accession>A0A7M4FJT9</accession>
<dbReference type="GO" id="GO:2000510">
    <property type="term" value="P:positive regulation of dendritic cell chemotaxis"/>
    <property type="evidence" value="ECO:0007669"/>
    <property type="project" value="TreeGrafter"/>
</dbReference>
<keyword evidence="12 13" id="KW-0807">Transducer</keyword>
<evidence type="ECO:0000256" key="2">
    <source>
        <dbReference type="ARBA" id="ARBA00004651"/>
    </source>
</evidence>
<dbReference type="SUPFAM" id="SSF81321">
    <property type="entry name" value="Family A G protein-coupled receptor-like"/>
    <property type="match status" value="1"/>
</dbReference>
<dbReference type="AlphaFoldDB" id="A0A7M4FJT9"/>
<dbReference type="GO" id="GO:0048290">
    <property type="term" value="P:isotype switching to IgA isotypes"/>
    <property type="evidence" value="ECO:0007669"/>
    <property type="project" value="Ensembl"/>
</dbReference>
<dbReference type="GeneTree" id="ENSGT01030000234667"/>
<keyword evidence="17" id="KW-1185">Reference proteome</keyword>
<keyword evidence="3" id="KW-1003">Cell membrane</keyword>
<keyword evidence="4 13" id="KW-0812">Transmembrane</keyword>
<keyword evidence="9" id="KW-1015">Disulfide bond</keyword>
<dbReference type="GO" id="GO:0060474">
    <property type="term" value="P:positive regulation of flagellated sperm motility involved in capacitation"/>
    <property type="evidence" value="ECO:0007669"/>
    <property type="project" value="Ensembl"/>
</dbReference>
<evidence type="ECO:0000256" key="9">
    <source>
        <dbReference type="ARBA" id="ARBA00023157"/>
    </source>
</evidence>
<dbReference type="GO" id="GO:0005769">
    <property type="term" value="C:early endosome"/>
    <property type="evidence" value="ECO:0007669"/>
    <property type="project" value="UniProtKB-SubCell"/>
</dbReference>
<dbReference type="InterPro" id="IPR000276">
    <property type="entry name" value="GPCR_Rhodpsn"/>
</dbReference>
<evidence type="ECO:0000256" key="8">
    <source>
        <dbReference type="ARBA" id="ARBA00023136"/>
    </source>
</evidence>
<evidence type="ECO:0000256" key="14">
    <source>
        <dbReference type="SAM" id="Phobius"/>
    </source>
</evidence>
<sequence>VKSISVDWSYLIITQVLTNWLYSFFFQAEMNSTDYPYTIDYEGLIEPCSKQEVRNFTKVFFPITYSLICVMGFIGNVFVVMTFALYKNHKSMTDVYLFNLAIVDLLFVLTLPLWAMSYAADKWIFNDVICKMTRGIYAINFNCGMLLLAFISLDRYIAIVQATKSFKLRARTLAYSKLICFIVWVFSILISSCTFIYSESYSIFLNDTTEICELKFSKEVNSTALKLMLMGIQLVFGFFIPLLFMIFCYAFIVKTLVQAQNSKRSKAIRVILLIVAVFLVCQVPYNIVLLITATNMGKLNRRCDSERHISYAKCITETVAFLHCCLNPVLYAFVGVKFRNYFLKIMNSLCCIGYKKYKTANSRTSSDIYHSRQTSEITSDNVSSFTM</sequence>
<organism evidence="16 17">
    <name type="scientific">Crocodylus porosus</name>
    <name type="common">Saltwater crocodile</name>
    <name type="synonym">Estuarine crocodile</name>
    <dbReference type="NCBI Taxonomy" id="8502"/>
    <lineage>
        <taxon>Eukaryota</taxon>
        <taxon>Metazoa</taxon>
        <taxon>Chordata</taxon>
        <taxon>Craniata</taxon>
        <taxon>Vertebrata</taxon>
        <taxon>Euteleostomi</taxon>
        <taxon>Archelosauria</taxon>
        <taxon>Archosauria</taxon>
        <taxon>Crocodylia</taxon>
        <taxon>Longirostres</taxon>
        <taxon>Crocodylidae</taxon>
        <taxon>Crocodylus</taxon>
    </lineage>
</organism>
<dbReference type="PROSITE" id="PS00237">
    <property type="entry name" value="G_PROTEIN_RECEP_F1_1"/>
    <property type="match status" value="1"/>
</dbReference>
<keyword evidence="10 13" id="KW-0675">Receptor</keyword>
<dbReference type="PRINTS" id="PR00657">
    <property type="entry name" value="CCCHEMOKINER"/>
</dbReference>
<evidence type="ECO:0000313" key="16">
    <source>
        <dbReference type="Ensembl" id="ENSCPRP00005025218.1"/>
    </source>
</evidence>
<evidence type="ECO:0000256" key="13">
    <source>
        <dbReference type="RuleBase" id="RU000688"/>
    </source>
</evidence>
<evidence type="ECO:0000259" key="15">
    <source>
        <dbReference type="PROSITE" id="PS50262"/>
    </source>
</evidence>
<evidence type="ECO:0000256" key="11">
    <source>
        <dbReference type="ARBA" id="ARBA00023180"/>
    </source>
</evidence>
<dbReference type="PANTHER" id="PTHR10489">
    <property type="entry name" value="CELL ADHESION MOLECULE"/>
    <property type="match status" value="1"/>
</dbReference>
<keyword evidence="8 14" id="KW-0472">Membrane</keyword>
<dbReference type="GO" id="GO:0097228">
    <property type="term" value="C:sperm principal piece"/>
    <property type="evidence" value="ECO:0007669"/>
    <property type="project" value="Ensembl"/>
</dbReference>
<evidence type="ECO:0000256" key="10">
    <source>
        <dbReference type="ARBA" id="ARBA00023170"/>
    </source>
</evidence>
<feature type="transmembrane region" description="Helical" evidence="14">
    <location>
        <begin position="270"/>
        <end position="293"/>
    </location>
</feature>
<dbReference type="GO" id="GO:0002523">
    <property type="term" value="P:leukocyte migration involved in inflammatory response"/>
    <property type="evidence" value="ECO:0007669"/>
    <property type="project" value="Ensembl"/>
</dbReference>
<dbReference type="PANTHER" id="PTHR10489:SF611">
    <property type="entry name" value="C-C CHEMOKINE RECEPTOR TYPE 6"/>
    <property type="match status" value="1"/>
</dbReference>
<proteinExistence type="inferred from homology"/>
<dbReference type="OMA" id="TKEICDH"/>